<dbReference type="Pfam" id="PF00975">
    <property type="entry name" value="Thioesterase"/>
    <property type="match status" value="1"/>
</dbReference>
<evidence type="ECO:0000259" key="1">
    <source>
        <dbReference type="Pfam" id="PF00975"/>
    </source>
</evidence>
<dbReference type="EMBL" id="CP016793">
    <property type="protein sequence ID" value="ANZ39054.1"/>
    <property type="molecule type" value="Genomic_DNA"/>
</dbReference>
<gene>
    <name evidence="2" type="ORF">BBK82_26250</name>
</gene>
<dbReference type="KEGG" id="led:BBK82_26250"/>
<dbReference type="InterPro" id="IPR029058">
    <property type="entry name" value="AB_hydrolase_fold"/>
</dbReference>
<accession>A0A1B2HMV4</accession>
<organism evidence="2 3">
    <name type="scientific">Lentzea guizhouensis</name>
    <dbReference type="NCBI Taxonomy" id="1586287"/>
    <lineage>
        <taxon>Bacteria</taxon>
        <taxon>Bacillati</taxon>
        <taxon>Actinomycetota</taxon>
        <taxon>Actinomycetes</taxon>
        <taxon>Pseudonocardiales</taxon>
        <taxon>Pseudonocardiaceae</taxon>
        <taxon>Lentzea</taxon>
    </lineage>
</organism>
<dbReference type="STRING" id="1586287.BBK82_26250"/>
<sequence>MLGRLITLVRRGDRPSAILLPGAGGGLNPYLRLASHLGARYNVHAVRAAGLVPDEEPERTIAEMADSARNAVAEAGIEPELVFGWSLGGTIGWELCQRLTGEPDLVLVDSSPLPRLSTVEGDAQLREFIVGMLGPRPDPATAERVRTTFDAQVAALADYRGTGTYAGRVLMLMCLDDDFRDRDAAADRWRELAPDLVAGTLAASHYEVFDPDHLPELTAQLDAFLGVRA</sequence>
<dbReference type="Proteomes" id="UP000093053">
    <property type="component" value="Chromosome"/>
</dbReference>
<evidence type="ECO:0000313" key="2">
    <source>
        <dbReference type="EMBL" id="ANZ39054.1"/>
    </source>
</evidence>
<proteinExistence type="predicted"/>
<dbReference type="OrthoDB" id="2472181at2"/>
<dbReference type="AlphaFoldDB" id="A0A1B2HMV4"/>
<feature type="domain" description="Thioesterase" evidence="1">
    <location>
        <begin position="18"/>
        <end position="191"/>
    </location>
</feature>
<name>A0A1B2HMV4_9PSEU</name>
<dbReference type="InterPro" id="IPR001031">
    <property type="entry name" value="Thioesterase"/>
</dbReference>
<reference evidence="2 3" key="1">
    <citation type="submission" date="2016-07" db="EMBL/GenBank/DDBJ databases">
        <title>Complete genome sequence of the Lentzea guizhouensis DHS C013.</title>
        <authorList>
            <person name="Cao C."/>
        </authorList>
    </citation>
    <scope>NUCLEOTIDE SEQUENCE [LARGE SCALE GENOMIC DNA]</scope>
    <source>
        <strain evidence="2 3">DHS C013</strain>
    </source>
</reference>
<evidence type="ECO:0000313" key="3">
    <source>
        <dbReference type="Proteomes" id="UP000093053"/>
    </source>
</evidence>
<protein>
    <submittedName>
        <fullName evidence="2">Thioesterase</fullName>
    </submittedName>
</protein>
<keyword evidence="3" id="KW-1185">Reference proteome</keyword>
<dbReference type="SUPFAM" id="SSF53474">
    <property type="entry name" value="alpha/beta-Hydrolases"/>
    <property type="match status" value="1"/>
</dbReference>
<dbReference type="Gene3D" id="3.40.50.1820">
    <property type="entry name" value="alpha/beta hydrolase"/>
    <property type="match status" value="1"/>
</dbReference>